<dbReference type="RefSeq" id="WP_103073936.1">
    <property type="nucleotide sequence ID" value="NZ_NPZB01000001.1"/>
</dbReference>
<dbReference type="SUPFAM" id="SSF103473">
    <property type="entry name" value="MFS general substrate transporter"/>
    <property type="match status" value="1"/>
</dbReference>
<dbReference type="CDD" id="cd17388">
    <property type="entry name" value="MFS_TetA"/>
    <property type="match status" value="1"/>
</dbReference>
<feature type="transmembrane region" description="Helical" evidence="6">
    <location>
        <begin position="55"/>
        <end position="75"/>
    </location>
</feature>
<feature type="transmembrane region" description="Helical" evidence="6">
    <location>
        <begin position="312"/>
        <end position="330"/>
    </location>
</feature>
<feature type="transmembrane region" description="Helical" evidence="6">
    <location>
        <begin position="222"/>
        <end position="239"/>
    </location>
</feature>
<feature type="transmembrane region" description="Helical" evidence="6">
    <location>
        <begin position="12"/>
        <end position="35"/>
    </location>
</feature>
<evidence type="ECO:0000256" key="5">
    <source>
        <dbReference type="ARBA" id="ARBA00023136"/>
    </source>
</evidence>
<dbReference type="OrthoDB" id="9764259at2"/>
<gene>
    <name evidence="8" type="ORF">Lysil_0432</name>
</gene>
<dbReference type="GO" id="GO:0016020">
    <property type="term" value="C:membrane"/>
    <property type="evidence" value="ECO:0007669"/>
    <property type="project" value="UniProtKB-SubCell"/>
</dbReference>
<feature type="domain" description="Major facilitator superfamily (MFS) profile" evidence="7">
    <location>
        <begin position="13"/>
        <end position="408"/>
    </location>
</feature>
<keyword evidence="2" id="KW-0813">Transport</keyword>
<feature type="transmembrane region" description="Helical" evidence="6">
    <location>
        <begin position="84"/>
        <end position="102"/>
    </location>
</feature>
<dbReference type="PROSITE" id="PS50850">
    <property type="entry name" value="MFS"/>
    <property type="match status" value="1"/>
</dbReference>
<feature type="transmembrane region" description="Helical" evidence="6">
    <location>
        <begin position="108"/>
        <end position="129"/>
    </location>
</feature>
<dbReference type="PANTHER" id="PTHR23504">
    <property type="entry name" value="MAJOR FACILITATOR SUPERFAMILY DOMAIN-CONTAINING PROTEIN 10"/>
    <property type="match status" value="1"/>
</dbReference>
<dbReference type="Pfam" id="PF07690">
    <property type="entry name" value="MFS_1"/>
    <property type="match status" value="1"/>
</dbReference>
<name>A0A2K1Q184_9GAMM</name>
<evidence type="ECO:0000256" key="4">
    <source>
        <dbReference type="ARBA" id="ARBA00022989"/>
    </source>
</evidence>
<evidence type="ECO:0000256" key="1">
    <source>
        <dbReference type="ARBA" id="ARBA00004141"/>
    </source>
</evidence>
<dbReference type="GO" id="GO:0022857">
    <property type="term" value="F:transmembrane transporter activity"/>
    <property type="evidence" value="ECO:0007669"/>
    <property type="project" value="InterPro"/>
</dbReference>
<reference evidence="8 9" key="1">
    <citation type="submission" date="2017-08" db="EMBL/GenBank/DDBJ databases">
        <title>Lysobacter sylvestris genome.</title>
        <authorList>
            <person name="Zhang D.-C."/>
            <person name="Albuquerque L."/>
            <person name="Franca L."/>
            <person name="Froufe H.J.C."/>
            <person name="Barroso C."/>
            <person name="Egas C."/>
            <person name="Da Costa M."/>
            <person name="Margesin R."/>
        </authorList>
    </citation>
    <scope>NUCLEOTIDE SEQUENCE [LARGE SCALE GENOMIC DNA]</scope>
    <source>
        <strain evidence="8 9">AM20-91</strain>
    </source>
</reference>
<dbReference type="InterPro" id="IPR001958">
    <property type="entry name" value="Tet-R_TetA/multi-R_MdtG-like"/>
</dbReference>
<comment type="caution">
    <text evidence="8">The sequence shown here is derived from an EMBL/GenBank/DDBJ whole genome shotgun (WGS) entry which is preliminary data.</text>
</comment>
<evidence type="ECO:0000313" key="8">
    <source>
        <dbReference type="EMBL" id="PNS08803.1"/>
    </source>
</evidence>
<keyword evidence="9" id="KW-1185">Reference proteome</keyword>
<dbReference type="EMBL" id="NPZB01000001">
    <property type="protein sequence ID" value="PNS08803.1"/>
    <property type="molecule type" value="Genomic_DNA"/>
</dbReference>
<feature type="transmembrane region" description="Helical" evidence="6">
    <location>
        <begin position="350"/>
        <end position="373"/>
    </location>
</feature>
<evidence type="ECO:0000259" key="7">
    <source>
        <dbReference type="PROSITE" id="PS50850"/>
    </source>
</evidence>
<proteinExistence type="predicted"/>
<dbReference type="InterPro" id="IPR011701">
    <property type="entry name" value="MFS"/>
</dbReference>
<dbReference type="InterPro" id="IPR020846">
    <property type="entry name" value="MFS_dom"/>
</dbReference>
<dbReference type="PRINTS" id="PR01035">
    <property type="entry name" value="TCRTETA"/>
</dbReference>
<dbReference type="AlphaFoldDB" id="A0A2K1Q184"/>
<feature type="transmembrane region" description="Helical" evidence="6">
    <location>
        <begin position="259"/>
        <end position="277"/>
    </location>
</feature>
<accession>A0A2K1Q184</accession>
<keyword evidence="5 6" id="KW-0472">Membrane</keyword>
<keyword evidence="4 6" id="KW-1133">Transmembrane helix</keyword>
<dbReference type="Gene3D" id="1.20.1250.20">
    <property type="entry name" value="MFS general substrate transporter like domains"/>
    <property type="match status" value="1"/>
</dbReference>
<feature type="transmembrane region" description="Helical" evidence="6">
    <location>
        <begin position="289"/>
        <end position="306"/>
    </location>
</feature>
<feature type="transmembrane region" description="Helical" evidence="6">
    <location>
        <begin position="379"/>
        <end position="401"/>
    </location>
</feature>
<organism evidence="8 9">
    <name type="scientific">Solilutibacter silvestris</name>
    <dbReference type="NCBI Taxonomy" id="1645665"/>
    <lineage>
        <taxon>Bacteria</taxon>
        <taxon>Pseudomonadati</taxon>
        <taxon>Pseudomonadota</taxon>
        <taxon>Gammaproteobacteria</taxon>
        <taxon>Lysobacterales</taxon>
        <taxon>Lysobacteraceae</taxon>
        <taxon>Solilutibacter</taxon>
    </lineage>
</organism>
<evidence type="ECO:0000313" key="9">
    <source>
        <dbReference type="Proteomes" id="UP000236220"/>
    </source>
</evidence>
<feature type="transmembrane region" description="Helical" evidence="6">
    <location>
        <begin position="172"/>
        <end position="190"/>
    </location>
</feature>
<dbReference type="InterPro" id="IPR036259">
    <property type="entry name" value="MFS_trans_sf"/>
</dbReference>
<dbReference type="PANTHER" id="PTHR23504:SF15">
    <property type="entry name" value="MAJOR FACILITATOR SUPERFAMILY (MFS) PROFILE DOMAIN-CONTAINING PROTEIN"/>
    <property type="match status" value="1"/>
</dbReference>
<dbReference type="Proteomes" id="UP000236220">
    <property type="component" value="Unassembled WGS sequence"/>
</dbReference>
<evidence type="ECO:0000256" key="2">
    <source>
        <dbReference type="ARBA" id="ARBA00022448"/>
    </source>
</evidence>
<comment type="subcellular location">
    <subcellularLocation>
        <location evidence="1">Membrane</location>
        <topology evidence="1">Multi-pass membrane protein</topology>
    </subcellularLocation>
</comment>
<sequence>MDITPLPQVRRAAVAFIFITVMLDVLAIGVIIPVLPHIIKDMAGGSFIEATRWSGWFGTAFMVMQFVFTPVQGALSDHFGRRPIILLSNLGLGLDFILMALVNTLPLLFIGRIISGITSASFSTANAYIADVTPFEKRAAAFGMMGAAFGLGFIIGPALGSTLSHWGPRVPFWGAAVLSLANFCYGLLVLPESLPKDRRVATDWKRANPVGSLMLLKRYPQVFTMAWVVFLFALAQFAYNSTFVLNVDYRFHWGEQQVGYVLGLVGVLTAVVQGFLVGKIIKKLGERRALLVGTLCGLIALTGYGLTSHGWVFLALMPLGALMGMAGPVVQSVMTRQVDPHEQGRLQGALASLQSVAGMIGPLLFTGVFAHFIDPKTPLQIPGSPFLLAALLVALALVVAWKSMRGTPVAAVEELPVAAPQEVLPP</sequence>
<protein>
    <submittedName>
        <fullName evidence="8">Major Facilitator Superfamily protein</fullName>
    </submittedName>
</protein>
<evidence type="ECO:0000256" key="6">
    <source>
        <dbReference type="SAM" id="Phobius"/>
    </source>
</evidence>
<evidence type="ECO:0000256" key="3">
    <source>
        <dbReference type="ARBA" id="ARBA00022692"/>
    </source>
</evidence>
<keyword evidence="3 6" id="KW-0812">Transmembrane</keyword>
<feature type="transmembrane region" description="Helical" evidence="6">
    <location>
        <begin position="141"/>
        <end position="160"/>
    </location>
</feature>